<dbReference type="Pfam" id="PF00078">
    <property type="entry name" value="RVT_1"/>
    <property type="match status" value="1"/>
</dbReference>
<dbReference type="Pfam" id="PF17917">
    <property type="entry name" value="RT_RNaseH"/>
    <property type="match status" value="1"/>
</dbReference>
<sequence length="761" mass="86144">MCYPQHRRYPTDREYTPLNRSRVHVLHEILQAGLGPLPPPRMNNKIMGPDTEAWCAYHRCKGHDNERCFRLRDLIKDLIRSGHLRKFLEDAAKGQVALPKQIPYQQKGEVGNSTFPHTPEISFNSEDGRDVIPHDDDPLVIQVQIWSCDVKRVLIDSGSSVDILYWDAYKAMRLSDEQLNTYYDMLVRFSGEQVHVMGHITLYTTFGEEENAKTIKVGYLVVKTPFTSYNIIIGRPSFNILGAVMSTLYMSIKYPLNNGKIRVVKGDQALARKYYESSLKIRHKLSKPVSPPDNGERTNGINMVSITDLDPREEFQDRRVSIIEDLEQVQIGEQPHQTTNVGTSLHPEEKEKIIAILRNNIDLFAWQPSDMPGIDKSNAGATYQRLMDRVFVEQIGKNLEVYIDGMVVKTEKEGEHDKDLDDILKSVRKYNMRLNAAKCSFGVQDGKVLGFLLTHRGIEANLDKYQVIINMRSPTSVKEVQKLTANSSAIQILILFRREGVSFLCHIKEEREALGSALVQEIEGEEKHIYFVSRTLRGAETRYQKIERLCLAVPDLAGRMVAWPVELSEFDITYFPRGAIKSQALADFVLELTDPPSENEARPWTLSVDGSSNLRGSGAGVVMEGPEGVLIKQSLRFAFKASNNQAEYEALITGMKLAKEMEVQELKVQSDSQLVANQVAGEFQSKDPQLTKYLENVKGIAKHFTMFDLTYIAREQSARADLLAKLTSTKKPGNHRTVIQETLKSPSINEVEVGVVIEEED</sequence>
<evidence type="ECO:0000256" key="5">
    <source>
        <dbReference type="ARBA" id="ARBA00022801"/>
    </source>
</evidence>
<dbReference type="AlphaFoldDB" id="A0A2Z6PCL9"/>
<dbReference type="SUPFAM" id="SSF53098">
    <property type="entry name" value="Ribonuclease H-like"/>
    <property type="match status" value="1"/>
</dbReference>
<evidence type="ECO:0000256" key="6">
    <source>
        <dbReference type="ARBA" id="ARBA00022918"/>
    </source>
</evidence>
<dbReference type="PROSITE" id="PS50879">
    <property type="entry name" value="RNASE_H_1"/>
    <property type="match status" value="1"/>
</dbReference>
<reference evidence="9" key="1">
    <citation type="journal article" date="2017" name="Front. Plant Sci.">
        <title>Climate Clever Clovers: New Paradigm to Reduce the Environmental Footprint of Ruminants by Breeding Low Methanogenic Forages Utilizing Haplotype Variation.</title>
        <authorList>
            <person name="Kaur P."/>
            <person name="Appels R."/>
            <person name="Bayer P.E."/>
            <person name="Keeble-Gagnere G."/>
            <person name="Wang J."/>
            <person name="Hirakawa H."/>
            <person name="Shirasawa K."/>
            <person name="Vercoe P."/>
            <person name="Stefanova K."/>
            <person name="Durmic Z."/>
            <person name="Nichols P."/>
            <person name="Revell C."/>
            <person name="Isobe S.N."/>
            <person name="Edwards D."/>
            <person name="Erskine W."/>
        </authorList>
    </citation>
    <scope>NUCLEOTIDE SEQUENCE [LARGE SCALE GENOMIC DNA]</scope>
    <source>
        <strain evidence="9">cv. Daliak</strain>
    </source>
</reference>
<dbReference type="CDD" id="cd00303">
    <property type="entry name" value="retropepsin_like"/>
    <property type="match status" value="1"/>
</dbReference>
<dbReference type="GO" id="GO:0003964">
    <property type="term" value="F:RNA-directed DNA polymerase activity"/>
    <property type="evidence" value="ECO:0007669"/>
    <property type="project" value="UniProtKB-KW"/>
</dbReference>
<dbReference type="GO" id="GO:0004523">
    <property type="term" value="F:RNA-DNA hybrid ribonuclease activity"/>
    <property type="evidence" value="ECO:0007669"/>
    <property type="project" value="InterPro"/>
</dbReference>
<dbReference type="InterPro" id="IPR043128">
    <property type="entry name" value="Rev_trsase/Diguanyl_cyclase"/>
</dbReference>
<dbReference type="PANTHER" id="PTHR48475">
    <property type="entry name" value="RIBONUCLEASE H"/>
    <property type="match status" value="1"/>
</dbReference>
<evidence type="ECO:0000259" key="7">
    <source>
        <dbReference type="PROSITE" id="PS50879"/>
    </source>
</evidence>
<accession>A0A2Z6PCL9</accession>
<evidence type="ECO:0000256" key="2">
    <source>
        <dbReference type="ARBA" id="ARBA00022695"/>
    </source>
</evidence>
<dbReference type="InterPro" id="IPR043502">
    <property type="entry name" value="DNA/RNA_pol_sf"/>
</dbReference>
<dbReference type="InterPro" id="IPR041373">
    <property type="entry name" value="RT_RNaseH"/>
</dbReference>
<proteinExistence type="predicted"/>
<keyword evidence="2" id="KW-0548">Nucleotidyltransferase</keyword>
<dbReference type="Proteomes" id="UP000242715">
    <property type="component" value="Unassembled WGS sequence"/>
</dbReference>
<evidence type="ECO:0000313" key="9">
    <source>
        <dbReference type="Proteomes" id="UP000242715"/>
    </source>
</evidence>
<dbReference type="CDD" id="cd09279">
    <property type="entry name" value="RNase_HI_like"/>
    <property type="match status" value="1"/>
</dbReference>
<keyword evidence="1" id="KW-0808">Transferase</keyword>
<dbReference type="SUPFAM" id="SSF56672">
    <property type="entry name" value="DNA/RNA polymerases"/>
    <property type="match status" value="1"/>
</dbReference>
<keyword evidence="3" id="KW-0540">Nuclease</keyword>
<evidence type="ECO:0000256" key="4">
    <source>
        <dbReference type="ARBA" id="ARBA00022759"/>
    </source>
</evidence>
<dbReference type="Gene3D" id="3.30.70.270">
    <property type="match status" value="1"/>
</dbReference>
<dbReference type="InterPro" id="IPR036397">
    <property type="entry name" value="RNaseH_sf"/>
</dbReference>
<keyword evidence="4" id="KW-0255">Endonuclease</keyword>
<dbReference type="GO" id="GO:0003676">
    <property type="term" value="F:nucleic acid binding"/>
    <property type="evidence" value="ECO:0007669"/>
    <property type="project" value="InterPro"/>
</dbReference>
<feature type="domain" description="RNase H type-1" evidence="7">
    <location>
        <begin position="600"/>
        <end position="729"/>
    </location>
</feature>
<dbReference type="OrthoDB" id="514193at2759"/>
<dbReference type="InterPro" id="IPR002156">
    <property type="entry name" value="RNaseH_domain"/>
</dbReference>
<evidence type="ECO:0000256" key="3">
    <source>
        <dbReference type="ARBA" id="ARBA00022722"/>
    </source>
</evidence>
<dbReference type="Pfam" id="PF13456">
    <property type="entry name" value="RVT_3"/>
    <property type="match status" value="1"/>
</dbReference>
<gene>
    <name evidence="8" type="ORF">TSUD_280360</name>
</gene>
<keyword evidence="9" id="KW-1185">Reference proteome</keyword>
<keyword evidence="5" id="KW-0378">Hydrolase</keyword>
<dbReference type="EMBL" id="DF973853">
    <property type="protein sequence ID" value="GAU41237.1"/>
    <property type="molecule type" value="Genomic_DNA"/>
</dbReference>
<dbReference type="PANTHER" id="PTHR48475:SF2">
    <property type="entry name" value="RIBONUCLEASE H"/>
    <property type="match status" value="1"/>
</dbReference>
<keyword evidence="6" id="KW-0695">RNA-directed DNA polymerase</keyword>
<organism evidence="8 9">
    <name type="scientific">Trifolium subterraneum</name>
    <name type="common">Subterranean clover</name>
    <dbReference type="NCBI Taxonomy" id="3900"/>
    <lineage>
        <taxon>Eukaryota</taxon>
        <taxon>Viridiplantae</taxon>
        <taxon>Streptophyta</taxon>
        <taxon>Embryophyta</taxon>
        <taxon>Tracheophyta</taxon>
        <taxon>Spermatophyta</taxon>
        <taxon>Magnoliopsida</taxon>
        <taxon>eudicotyledons</taxon>
        <taxon>Gunneridae</taxon>
        <taxon>Pentapetalae</taxon>
        <taxon>rosids</taxon>
        <taxon>fabids</taxon>
        <taxon>Fabales</taxon>
        <taxon>Fabaceae</taxon>
        <taxon>Papilionoideae</taxon>
        <taxon>50 kb inversion clade</taxon>
        <taxon>NPAAA clade</taxon>
        <taxon>Hologalegina</taxon>
        <taxon>IRL clade</taxon>
        <taxon>Trifolieae</taxon>
        <taxon>Trifolium</taxon>
    </lineage>
</organism>
<dbReference type="CDD" id="cd01647">
    <property type="entry name" value="RT_LTR"/>
    <property type="match status" value="1"/>
</dbReference>
<dbReference type="InterPro" id="IPR000477">
    <property type="entry name" value="RT_dom"/>
</dbReference>
<name>A0A2Z6PCL9_TRISU</name>
<dbReference type="Gene3D" id="3.30.420.10">
    <property type="entry name" value="Ribonuclease H-like superfamily/Ribonuclease H"/>
    <property type="match status" value="1"/>
</dbReference>
<evidence type="ECO:0000313" key="8">
    <source>
        <dbReference type="EMBL" id="GAU41237.1"/>
    </source>
</evidence>
<evidence type="ECO:0000256" key="1">
    <source>
        <dbReference type="ARBA" id="ARBA00022679"/>
    </source>
</evidence>
<protein>
    <recommendedName>
        <fullName evidence="7">RNase H type-1 domain-containing protein</fullName>
    </recommendedName>
</protein>
<dbReference type="InterPro" id="IPR012337">
    <property type="entry name" value="RNaseH-like_sf"/>
</dbReference>